<sequence length="158" mass="18056">MQTQTSSALHNAIMETGGKDHPLMLPTEPKVVANDDASSKEKEICKLMSLILMSFKKIYKPTNNNIKTSSNTKNMNVENTPRSNRGIGYNRHIRQFDNQRAVNVAWARENVGTQKPKRPRDSAYHKEKMLLCKQKEAEIQLSAEQADWRDNSDDEPKN</sequence>
<dbReference type="EMBL" id="BKCJ010002073">
    <property type="protein sequence ID" value="GEU46059.1"/>
    <property type="molecule type" value="Genomic_DNA"/>
</dbReference>
<dbReference type="AlphaFoldDB" id="A0A6L2KAS5"/>
<feature type="region of interest" description="Disordered" evidence="1">
    <location>
        <begin position="66"/>
        <end position="88"/>
    </location>
</feature>
<name>A0A6L2KAS5_TANCI</name>
<gene>
    <name evidence="2" type="ORF">Tci_018037</name>
</gene>
<evidence type="ECO:0000313" key="2">
    <source>
        <dbReference type="EMBL" id="GEU46059.1"/>
    </source>
</evidence>
<proteinExistence type="predicted"/>
<reference evidence="2" key="1">
    <citation type="journal article" date="2019" name="Sci. Rep.">
        <title>Draft genome of Tanacetum cinerariifolium, the natural source of mosquito coil.</title>
        <authorList>
            <person name="Yamashiro T."/>
            <person name="Shiraishi A."/>
            <person name="Satake H."/>
            <person name="Nakayama K."/>
        </authorList>
    </citation>
    <scope>NUCLEOTIDE SEQUENCE</scope>
</reference>
<evidence type="ECO:0000256" key="1">
    <source>
        <dbReference type="SAM" id="MobiDB-lite"/>
    </source>
</evidence>
<organism evidence="2">
    <name type="scientific">Tanacetum cinerariifolium</name>
    <name type="common">Dalmatian daisy</name>
    <name type="synonym">Chrysanthemum cinerariifolium</name>
    <dbReference type="NCBI Taxonomy" id="118510"/>
    <lineage>
        <taxon>Eukaryota</taxon>
        <taxon>Viridiplantae</taxon>
        <taxon>Streptophyta</taxon>
        <taxon>Embryophyta</taxon>
        <taxon>Tracheophyta</taxon>
        <taxon>Spermatophyta</taxon>
        <taxon>Magnoliopsida</taxon>
        <taxon>eudicotyledons</taxon>
        <taxon>Gunneridae</taxon>
        <taxon>Pentapetalae</taxon>
        <taxon>asterids</taxon>
        <taxon>campanulids</taxon>
        <taxon>Asterales</taxon>
        <taxon>Asteraceae</taxon>
        <taxon>Asteroideae</taxon>
        <taxon>Anthemideae</taxon>
        <taxon>Anthemidinae</taxon>
        <taxon>Tanacetum</taxon>
    </lineage>
</organism>
<protein>
    <submittedName>
        <fullName evidence="2">Uncharacterized protein</fullName>
    </submittedName>
</protein>
<comment type="caution">
    <text evidence="2">The sequence shown here is derived from an EMBL/GenBank/DDBJ whole genome shotgun (WGS) entry which is preliminary data.</text>
</comment>
<feature type="compositionally biased region" description="Low complexity" evidence="1">
    <location>
        <begin position="66"/>
        <end position="76"/>
    </location>
</feature>
<accession>A0A6L2KAS5</accession>